<dbReference type="RefSeq" id="WP_175494760.1">
    <property type="nucleotide sequence ID" value="NZ_FOVL01000005.1"/>
</dbReference>
<evidence type="ECO:0000313" key="1">
    <source>
        <dbReference type="EMBL" id="SFN46042.1"/>
    </source>
</evidence>
<dbReference type="AlphaFoldDB" id="A0A1I4Z6Y4"/>
<organism evidence="1 2">
    <name type="scientific">Salegentibacter flavus</name>
    <dbReference type="NCBI Taxonomy" id="287099"/>
    <lineage>
        <taxon>Bacteria</taxon>
        <taxon>Pseudomonadati</taxon>
        <taxon>Bacteroidota</taxon>
        <taxon>Flavobacteriia</taxon>
        <taxon>Flavobacteriales</taxon>
        <taxon>Flavobacteriaceae</taxon>
        <taxon>Salegentibacter</taxon>
    </lineage>
</organism>
<keyword evidence="2" id="KW-1185">Reference proteome</keyword>
<reference evidence="1 2" key="1">
    <citation type="submission" date="2016-10" db="EMBL/GenBank/DDBJ databases">
        <authorList>
            <person name="de Groot N.N."/>
        </authorList>
    </citation>
    <scope>NUCLEOTIDE SEQUENCE [LARGE SCALE GENOMIC DNA]</scope>
    <source>
        <strain evidence="1 2">DSM 17794</strain>
    </source>
</reference>
<evidence type="ECO:0000313" key="2">
    <source>
        <dbReference type="Proteomes" id="UP000199153"/>
    </source>
</evidence>
<gene>
    <name evidence="1" type="ORF">SAMN05660413_01150</name>
</gene>
<proteinExistence type="predicted"/>
<dbReference type="Proteomes" id="UP000199153">
    <property type="component" value="Unassembled WGS sequence"/>
</dbReference>
<protein>
    <submittedName>
        <fullName evidence="1">Uncharacterized protein</fullName>
    </submittedName>
</protein>
<sequence length="47" mass="5670">MKTLENLIMEIEVRKAGFLKRRKHFRVIKNNHFASSFNQHKNFAIEP</sequence>
<dbReference type="EMBL" id="FOVL01000005">
    <property type="protein sequence ID" value="SFN46042.1"/>
    <property type="molecule type" value="Genomic_DNA"/>
</dbReference>
<name>A0A1I4Z6Y4_9FLAO</name>
<accession>A0A1I4Z6Y4</accession>